<keyword evidence="6 10" id="KW-1133">Transmembrane helix</keyword>
<evidence type="ECO:0000256" key="8">
    <source>
        <dbReference type="ARBA" id="ARBA00023170"/>
    </source>
</evidence>
<name>A0A482W1D0_ASBVE</name>
<gene>
    <name evidence="11" type="ORF">BDFB_014991</name>
</gene>
<evidence type="ECO:0000256" key="7">
    <source>
        <dbReference type="ARBA" id="ARBA00023136"/>
    </source>
</evidence>
<dbReference type="GO" id="GO:0007165">
    <property type="term" value="P:signal transduction"/>
    <property type="evidence" value="ECO:0007669"/>
    <property type="project" value="UniProtKB-KW"/>
</dbReference>
<keyword evidence="3" id="KW-0716">Sensory transduction</keyword>
<evidence type="ECO:0000313" key="12">
    <source>
        <dbReference type="Proteomes" id="UP000292052"/>
    </source>
</evidence>
<evidence type="ECO:0000256" key="1">
    <source>
        <dbReference type="ARBA" id="ARBA00004651"/>
    </source>
</evidence>
<dbReference type="PANTHER" id="PTHR21137:SF35">
    <property type="entry name" value="ODORANT RECEPTOR 19A-RELATED"/>
    <property type="match status" value="1"/>
</dbReference>
<sequence length="142" mass="16939">DLFQPRNAHQRKLIQSNLTAWKLFFWIFLFFATGSVFFWSSYPILDKTVKDYRLPFFAWYPYNFKISPQYELTYFYQVVAIIYVATVNNNIDTLIAALNMYIGAQFDILCDDVKNLQDDENDSEGFNTRLKSCIHHHREILK</sequence>
<comment type="subcellular location">
    <subcellularLocation>
        <location evidence="1">Cell membrane</location>
        <topology evidence="1">Multi-pass membrane protein</topology>
    </subcellularLocation>
</comment>
<evidence type="ECO:0000256" key="5">
    <source>
        <dbReference type="ARBA" id="ARBA00022725"/>
    </source>
</evidence>
<dbReference type="PANTHER" id="PTHR21137">
    <property type="entry name" value="ODORANT RECEPTOR"/>
    <property type="match status" value="1"/>
</dbReference>
<dbReference type="Pfam" id="PF02949">
    <property type="entry name" value="7tm_6"/>
    <property type="match status" value="1"/>
</dbReference>
<reference evidence="11 12" key="1">
    <citation type="submission" date="2017-03" db="EMBL/GenBank/DDBJ databases">
        <title>Genome of the blue death feigning beetle - Asbolus verrucosus.</title>
        <authorList>
            <person name="Rider S.D."/>
        </authorList>
    </citation>
    <scope>NUCLEOTIDE SEQUENCE [LARGE SCALE GENOMIC DNA]</scope>
    <source>
        <strain evidence="11">Butters</strain>
        <tissue evidence="11">Head and leg muscle</tissue>
    </source>
</reference>
<comment type="caution">
    <text evidence="11">The sequence shown here is derived from an EMBL/GenBank/DDBJ whole genome shotgun (WGS) entry which is preliminary data.</text>
</comment>
<feature type="non-terminal residue" evidence="11">
    <location>
        <position position="142"/>
    </location>
</feature>
<keyword evidence="7 10" id="KW-0472">Membrane</keyword>
<keyword evidence="4 10" id="KW-0812">Transmembrane</keyword>
<dbReference type="Proteomes" id="UP000292052">
    <property type="component" value="Unassembled WGS sequence"/>
</dbReference>
<protein>
    <submittedName>
        <fullName evidence="11">7tm 6 domain containing protein</fullName>
    </submittedName>
</protein>
<dbReference type="GO" id="GO:0004984">
    <property type="term" value="F:olfactory receptor activity"/>
    <property type="evidence" value="ECO:0007669"/>
    <property type="project" value="InterPro"/>
</dbReference>
<keyword evidence="5" id="KW-0552">Olfaction</keyword>
<keyword evidence="12" id="KW-1185">Reference proteome</keyword>
<evidence type="ECO:0000313" key="11">
    <source>
        <dbReference type="EMBL" id="RZC38633.1"/>
    </source>
</evidence>
<keyword evidence="8" id="KW-0675">Receptor</keyword>
<feature type="non-terminal residue" evidence="11">
    <location>
        <position position="1"/>
    </location>
</feature>
<keyword evidence="2" id="KW-1003">Cell membrane</keyword>
<evidence type="ECO:0000256" key="4">
    <source>
        <dbReference type="ARBA" id="ARBA00022692"/>
    </source>
</evidence>
<dbReference type="InterPro" id="IPR004117">
    <property type="entry name" value="7tm6_olfct_rcpt"/>
</dbReference>
<feature type="transmembrane region" description="Helical" evidence="10">
    <location>
        <begin position="23"/>
        <end position="45"/>
    </location>
</feature>
<accession>A0A482W1D0</accession>
<evidence type="ECO:0000256" key="10">
    <source>
        <dbReference type="SAM" id="Phobius"/>
    </source>
</evidence>
<dbReference type="OrthoDB" id="6773241at2759"/>
<dbReference type="GO" id="GO:0005886">
    <property type="term" value="C:plasma membrane"/>
    <property type="evidence" value="ECO:0007669"/>
    <property type="project" value="UniProtKB-SubCell"/>
</dbReference>
<dbReference type="AlphaFoldDB" id="A0A482W1D0"/>
<proteinExistence type="predicted"/>
<evidence type="ECO:0000256" key="2">
    <source>
        <dbReference type="ARBA" id="ARBA00022475"/>
    </source>
</evidence>
<organism evidence="11 12">
    <name type="scientific">Asbolus verrucosus</name>
    <name type="common">Desert ironclad beetle</name>
    <dbReference type="NCBI Taxonomy" id="1661398"/>
    <lineage>
        <taxon>Eukaryota</taxon>
        <taxon>Metazoa</taxon>
        <taxon>Ecdysozoa</taxon>
        <taxon>Arthropoda</taxon>
        <taxon>Hexapoda</taxon>
        <taxon>Insecta</taxon>
        <taxon>Pterygota</taxon>
        <taxon>Neoptera</taxon>
        <taxon>Endopterygota</taxon>
        <taxon>Coleoptera</taxon>
        <taxon>Polyphaga</taxon>
        <taxon>Cucujiformia</taxon>
        <taxon>Tenebrionidae</taxon>
        <taxon>Pimeliinae</taxon>
        <taxon>Asbolus</taxon>
    </lineage>
</organism>
<evidence type="ECO:0000256" key="9">
    <source>
        <dbReference type="ARBA" id="ARBA00023224"/>
    </source>
</evidence>
<evidence type="ECO:0000256" key="3">
    <source>
        <dbReference type="ARBA" id="ARBA00022606"/>
    </source>
</evidence>
<evidence type="ECO:0000256" key="6">
    <source>
        <dbReference type="ARBA" id="ARBA00022989"/>
    </source>
</evidence>
<keyword evidence="9" id="KW-0807">Transducer</keyword>
<dbReference type="EMBL" id="QDEB01041464">
    <property type="protein sequence ID" value="RZC38633.1"/>
    <property type="molecule type" value="Genomic_DNA"/>
</dbReference>
<dbReference type="GO" id="GO:0005549">
    <property type="term" value="F:odorant binding"/>
    <property type="evidence" value="ECO:0007669"/>
    <property type="project" value="InterPro"/>
</dbReference>